<feature type="domain" description="CCHC-type" evidence="3">
    <location>
        <begin position="283"/>
        <end position="296"/>
    </location>
</feature>
<sequence length="412" mass="45953">MEEGSPGAVLNTNRFSKRSRVTEDGDMEREMVSESDPHQMTAPGQNQVLTSPLGSESFRDKLMKKVNLAKNVGIDVNHLNDAYDDLNDEDDVVISKGEKGPSIQFSERAMSRLCKPWQNALIIKLLGRSHTHNYLQARLQQKWSLKGGWKLVDLINDYFVVKFELEEDLNFVLTGGPWIIGGQYLIMQNWRPGFCPATAQITRMAAWIRVSALQLECFDTWALKRIGNLLGKLLKIDTLTTSQNRGKFARLCVELDLTKPLEAFVQINQVWYNIEYEGLPEICYMCGHYGHKKENCALLKNMPAEKAGAGSDTGANETVGGGMVMGTEGMDISVENLRGPWMNVPPRRKPKSGFKDGGNKGAGGTNMGTRFDALNKVSDDFGRNSEFVAGRGNQFGSNHVGTSKRGEERFNY</sequence>
<dbReference type="InterPro" id="IPR025836">
    <property type="entry name" value="Zn_knuckle_CX2CX4HX4C"/>
</dbReference>
<evidence type="ECO:0000313" key="5">
    <source>
        <dbReference type="RefSeq" id="XP_021803308.1"/>
    </source>
</evidence>
<gene>
    <name evidence="5" type="primary">LOC110747440</name>
</gene>
<dbReference type="RefSeq" id="XP_021803308.1">
    <property type="nucleotide sequence ID" value="XM_021947616.1"/>
</dbReference>
<evidence type="ECO:0000256" key="1">
    <source>
        <dbReference type="PROSITE-ProRule" id="PRU00047"/>
    </source>
</evidence>
<feature type="region of interest" description="Disordered" evidence="2">
    <location>
        <begin position="1"/>
        <end position="50"/>
    </location>
</feature>
<dbReference type="InterPro" id="IPR040256">
    <property type="entry name" value="At4g02000-like"/>
</dbReference>
<feature type="region of interest" description="Disordered" evidence="2">
    <location>
        <begin position="383"/>
        <end position="412"/>
    </location>
</feature>
<dbReference type="AlphaFoldDB" id="A0A6P5RN49"/>
<dbReference type="PROSITE" id="PS50158">
    <property type="entry name" value="ZF_CCHC"/>
    <property type="match status" value="1"/>
</dbReference>
<dbReference type="KEGG" id="pavi:110747440"/>
<dbReference type="PANTHER" id="PTHR31286">
    <property type="entry name" value="GLYCINE-RICH CELL WALL STRUCTURAL PROTEIN 1.8-LIKE"/>
    <property type="match status" value="1"/>
</dbReference>
<accession>A0A6P5RN49</accession>
<dbReference type="Proteomes" id="UP000515124">
    <property type="component" value="Unplaced"/>
</dbReference>
<evidence type="ECO:0000313" key="4">
    <source>
        <dbReference type="Proteomes" id="UP000515124"/>
    </source>
</evidence>
<proteinExistence type="predicted"/>
<keyword evidence="1" id="KW-0479">Metal-binding</keyword>
<organism evidence="4 5">
    <name type="scientific">Prunus avium</name>
    <name type="common">Cherry</name>
    <name type="synonym">Cerasus avium</name>
    <dbReference type="NCBI Taxonomy" id="42229"/>
    <lineage>
        <taxon>Eukaryota</taxon>
        <taxon>Viridiplantae</taxon>
        <taxon>Streptophyta</taxon>
        <taxon>Embryophyta</taxon>
        <taxon>Tracheophyta</taxon>
        <taxon>Spermatophyta</taxon>
        <taxon>Magnoliopsida</taxon>
        <taxon>eudicotyledons</taxon>
        <taxon>Gunneridae</taxon>
        <taxon>Pentapetalae</taxon>
        <taxon>rosids</taxon>
        <taxon>fabids</taxon>
        <taxon>Rosales</taxon>
        <taxon>Rosaceae</taxon>
        <taxon>Amygdaloideae</taxon>
        <taxon>Amygdaleae</taxon>
        <taxon>Prunus</taxon>
    </lineage>
</organism>
<dbReference type="Pfam" id="PF14392">
    <property type="entry name" value="zf-CCHC_4"/>
    <property type="match status" value="1"/>
</dbReference>
<keyword evidence="1" id="KW-0862">Zinc</keyword>
<feature type="region of interest" description="Disordered" evidence="2">
    <location>
        <begin position="339"/>
        <end position="370"/>
    </location>
</feature>
<dbReference type="InterPro" id="IPR025558">
    <property type="entry name" value="DUF4283"/>
</dbReference>
<reference evidence="5" key="1">
    <citation type="submission" date="2025-08" db="UniProtKB">
        <authorList>
            <consortium name="RefSeq"/>
        </authorList>
    </citation>
    <scope>IDENTIFICATION</scope>
</reference>
<protein>
    <submittedName>
        <fullName evidence="5">Uncharacterized protein LOC110747440</fullName>
    </submittedName>
</protein>
<name>A0A6P5RN49_PRUAV</name>
<dbReference type="GO" id="GO:0003676">
    <property type="term" value="F:nucleic acid binding"/>
    <property type="evidence" value="ECO:0007669"/>
    <property type="project" value="InterPro"/>
</dbReference>
<keyword evidence="1" id="KW-0863">Zinc-finger</keyword>
<dbReference type="GeneID" id="110747440"/>
<dbReference type="PANTHER" id="PTHR31286:SF99">
    <property type="entry name" value="DUF4283 DOMAIN-CONTAINING PROTEIN"/>
    <property type="match status" value="1"/>
</dbReference>
<dbReference type="GO" id="GO:0008270">
    <property type="term" value="F:zinc ion binding"/>
    <property type="evidence" value="ECO:0007669"/>
    <property type="project" value="UniProtKB-KW"/>
</dbReference>
<dbReference type="Pfam" id="PF14111">
    <property type="entry name" value="DUF4283"/>
    <property type="match status" value="1"/>
</dbReference>
<feature type="compositionally biased region" description="Basic and acidic residues" evidence="2">
    <location>
        <begin position="20"/>
        <end position="37"/>
    </location>
</feature>
<dbReference type="InterPro" id="IPR001878">
    <property type="entry name" value="Znf_CCHC"/>
</dbReference>
<keyword evidence="4" id="KW-1185">Reference proteome</keyword>
<evidence type="ECO:0000256" key="2">
    <source>
        <dbReference type="SAM" id="MobiDB-lite"/>
    </source>
</evidence>
<evidence type="ECO:0000259" key="3">
    <source>
        <dbReference type="PROSITE" id="PS50158"/>
    </source>
</evidence>